<dbReference type="NCBIfam" id="TIGR03891">
    <property type="entry name" value="thiopep_ocin"/>
    <property type="match status" value="1"/>
</dbReference>
<dbReference type="OrthoDB" id="1273722at2"/>
<dbReference type="InterPro" id="IPR023809">
    <property type="entry name" value="Thiopep_bacteriocin_synth_dom"/>
</dbReference>
<accession>A0A2W2E9L9</accession>
<dbReference type="Pfam" id="PF14028">
    <property type="entry name" value="Lant_dehydr_C"/>
    <property type="match status" value="1"/>
</dbReference>
<dbReference type="InterPro" id="IPR006827">
    <property type="entry name" value="Lant_deHydtase_N"/>
</dbReference>
<evidence type="ECO:0000313" key="3">
    <source>
        <dbReference type="EMBL" id="PZG19223.1"/>
    </source>
</evidence>
<dbReference type="Proteomes" id="UP000249304">
    <property type="component" value="Unassembled WGS sequence"/>
</dbReference>
<dbReference type="EMBL" id="POUD01000041">
    <property type="protein sequence ID" value="PZG19223.1"/>
    <property type="molecule type" value="Genomic_DNA"/>
</dbReference>
<gene>
    <name evidence="3" type="ORF">C1J01_12775</name>
</gene>
<sequence>MPMNFSGASFGLLRVPTRKPGDAAITLTGPNFDDPAESGRIRAYIRQIVADPFVREAIEVSSGSLARDLAKIEDGGSVPFSRLRRVAYAVTKYLLRMSSRPTPFGLTAGVAVARFGGPSGGEPEFRTGLPAVKAVRPAMDWLLAAVHEWERLPDVRQRLLLVRNDLATSRGDRLILPYVRAAHGKVTSFEVSVRDTEAVRVCMDAAHRPVSHAVLVAKLRESFPGVAEDTASGLIDSLLEQEFLVSELPPPPDSADPLGHVIDRLEADHSRTRALRDIRTAIGAYAASPPGEGAAGLRSLVSSMSRLHSCERPLQVDLRTGVEASLPDVVLRELETAVDLLWRMTSDEVPDHYLEYHQAFVERYGLGCAVPLGELLDPARGLDAPATYVLPASSRQLTHRSPPADTPRRRRLAEAAMEAIGSGHEEVVLDDESIAALVRHDGTSRPAPDLDVCVTLLADSMAEVARGEFRLVLAAGLGSIGPGSFFGRFTAMFDGMADRLRQIVSTPDAMERGAVPAQLFYQPNESRSGNVIQVPTILPHRVAVGMYADRGRDGVLGLDDLVVTADTHRLYVHSNSLGREIIPMPFNMLNPYRQPNVARLLGEIAFHRAGGVSAWSWDGLADLPYLPRVRYGRTVLFSARWLPGPELRDSSLSWNGWREALRAWRERWSVPDHLEVVSHDLRLPLDLTAAPHQRLLRRELERDRSAVLAEPPGGGSPGTGWCGGFGNEIVVPLTGRSVTPPATPPPGTLDWPRRRHHPGGEWLYAKLYLIEEHQDELLIDRLPALLERIRPAIDHWHFLRYRDPEPHLRLRLAGTPDTLSGHVLPTLHDWVAAGCAAGSLRGMALDTYQPEYVRYGGEKAMPAAERLFHADSESVVRQLRLLRDGMLTLDPQFVAAMNFMEIARGLGGDGWAARYLDRVPKGGHHAAFQQHRRAAVRLIDPAGGWKALAAEPGGAQLVESWRRRTEALADYAAELESTDPRARLDIVRSVQHMHANRLLGIDREAEAHALAMLRGVLDADAQRRRFAG</sequence>
<proteinExistence type="predicted"/>
<dbReference type="Pfam" id="PF04738">
    <property type="entry name" value="Lant_dehydr_N"/>
    <property type="match status" value="1"/>
</dbReference>
<evidence type="ECO:0008006" key="5">
    <source>
        <dbReference type="Google" id="ProtNLM"/>
    </source>
</evidence>
<keyword evidence="4" id="KW-1185">Reference proteome</keyword>
<evidence type="ECO:0000259" key="2">
    <source>
        <dbReference type="Pfam" id="PF14028"/>
    </source>
</evidence>
<organism evidence="3 4">
    <name type="scientific">Nonomuraea aridisoli</name>
    <dbReference type="NCBI Taxonomy" id="2070368"/>
    <lineage>
        <taxon>Bacteria</taxon>
        <taxon>Bacillati</taxon>
        <taxon>Actinomycetota</taxon>
        <taxon>Actinomycetes</taxon>
        <taxon>Streptosporangiales</taxon>
        <taxon>Streptosporangiaceae</taxon>
        <taxon>Nonomuraea</taxon>
    </lineage>
</organism>
<dbReference type="RefSeq" id="WP_111179166.1">
    <property type="nucleotide sequence ID" value="NZ_POUD01000041.1"/>
</dbReference>
<feature type="domain" description="Lantibiotic dehydratase N-terminal" evidence="1">
    <location>
        <begin position="50"/>
        <end position="696"/>
    </location>
</feature>
<dbReference type="AlphaFoldDB" id="A0A2W2E9L9"/>
<comment type="caution">
    <text evidence="3">The sequence shown here is derived from an EMBL/GenBank/DDBJ whole genome shotgun (WGS) entry which is preliminary data.</text>
</comment>
<protein>
    <recommendedName>
        <fullName evidence="5">Lantibiotic dehydratase</fullName>
    </recommendedName>
</protein>
<evidence type="ECO:0000259" key="1">
    <source>
        <dbReference type="Pfam" id="PF04738"/>
    </source>
</evidence>
<feature type="domain" description="Thiopeptide-type bacteriocin biosynthesis" evidence="2">
    <location>
        <begin position="762"/>
        <end position="1015"/>
    </location>
</feature>
<reference evidence="3 4" key="1">
    <citation type="submission" date="2018-01" db="EMBL/GenBank/DDBJ databases">
        <title>Draft genome sequence of Nonomuraea sp. KC333.</title>
        <authorList>
            <person name="Sahin N."/>
            <person name="Saygin H."/>
            <person name="Ay H."/>
        </authorList>
    </citation>
    <scope>NUCLEOTIDE SEQUENCE [LARGE SCALE GENOMIC DNA]</scope>
    <source>
        <strain evidence="3 4">KC333</strain>
    </source>
</reference>
<name>A0A2W2E9L9_9ACTN</name>
<evidence type="ECO:0000313" key="4">
    <source>
        <dbReference type="Proteomes" id="UP000249304"/>
    </source>
</evidence>